<dbReference type="InterPro" id="IPR000639">
    <property type="entry name" value="Epox_hydrolase-like"/>
</dbReference>
<dbReference type="PRINTS" id="PR00412">
    <property type="entry name" value="EPOXHYDRLASE"/>
</dbReference>
<gene>
    <name evidence="2" type="ORF">SEMRO_127_G060780.1</name>
</gene>
<dbReference type="Pfam" id="PF12697">
    <property type="entry name" value="Abhydrolase_6"/>
    <property type="match status" value="1"/>
</dbReference>
<name>A0A9N8DHB5_9STRA</name>
<dbReference type="GO" id="GO:0016787">
    <property type="term" value="F:hydrolase activity"/>
    <property type="evidence" value="ECO:0007669"/>
    <property type="project" value="UniProtKB-KW"/>
</dbReference>
<dbReference type="EMBL" id="CAICTM010000126">
    <property type="protein sequence ID" value="CAB9502086.1"/>
    <property type="molecule type" value="Genomic_DNA"/>
</dbReference>
<dbReference type="SUPFAM" id="SSF53474">
    <property type="entry name" value="alpha/beta-Hydrolases"/>
    <property type="match status" value="1"/>
</dbReference>
<keyword evidence="2" id="KW-0378">Hydrolase</keyword>
<dbReference type="Proteomes" id="UP001153069">
    <property type="component" value="Unassembled WGS sequence"/>
</dbReference>
<keyword evidence="3" id="KW-1185">Reference proteome</keyword>
<evidence type="ECO:0000313" key="2">
    <source>
        <dbReference type="EMBL" id="CAB9502086.1"/>
    </source>
</evidence>
<protein>
    <submittedName>
        <fullName evidence="2">Alpha beta hydrolase fold protein</fullName>
    </submittedName>
</protein>
<comment type="caution">
    <text evidence="2">The sequence shown here is derived from an EMBL/GenBank/DDBJ whole genome shotgun (WGS) entry which is preliminary data.</text>
</comment>
<sequence length="268" mass="30033">MVIIGGMAQSIPSWEAQIPSLSQSRDVLLYEARGQGPPPTKERSVESFKDVSLPAQANMLMETLDEILDKSQRHQQRVDLVGFSLGGRIALATCILFPERIRKVHITGVSADRSPLGHLTVASWKDHVRNGDTLRSFAWSVLLTTYSSKTIQYWTDNPDYFYTILDFVAEQNTREGLLALLEQCHAKDDDDEWSTTSMASRFPLGKINGRACVGSMDQAMAPVAQVEALCEMLQWDPPTVLPDCGHAAPMEQPRQWRKNVLEFLDLND</sequence>
<evidence type="ECO:0000259" key="1">
    <source>
        <dbReference type="Pfam" id="PF12697"/>
    </source>
</evidence>
<dbReference type="Gene3D" id="3.40.50.1820">
    <property type="entry name" value="alpha/beta hydrolase"/>
    <property type="match status" value="1"/>
</dbReference>
<feature type="domain" description="AB hydrolase-1" evidence="1">
    <location>
        <begin position="6"/>
        <end position="255"/>
    </location>
</feature>
<dbReference type="OrthoDB" id="44248at2759"/>
<dbReference type="PANTHER" id="PTHR43139:SF52">
    <property type="entry name" value="SI:DKEY-122A22.2"/>
    <property type="match status" value="1"/>
</dbReference>
<reference evidence="2" key="1">
    <citation type="submission" date="2020-06" db="EMBL/GenBank/DDBJ databases">
        <authorList>
            <consortium name="Plant Systems Biology data submission"/>
        </authorList>
    </citation>
    <scope>NUCLEOTIDE SEQUENCE</scope>
    <source>
        <strain evidence="2">D6</strain>
    </source>
</reference>
<dbReference type="InterPro" id="IPR000073">
    <property type="entry name" value="AB_hydrolase_1"/>
</dbReference>
<dbReference type="AlphaFoldDB" id="A0A9N8DHB5"/>
<evidence type="ECO:0000313" key="3">
    <source>
        <dbReference type="Proteomes" id="UP001153069"/>
    </source>
</evidence>
<organism evidence="2 3">
    <name type="scientific">Seminavis robusta</name>
    <dbReference type="NCBI Taxonomy" id="568900"/>
    <lineage>
        <taxon>Eukaryota</taxon>
        <taxon>Sar</taxon>
        <taxon>Stramenopiles</taxon>
        <taxon>Ochrophyta</taxon>
        <taxon>Bacillariophyta</taxon>
        <taxon>Bacillariophyceae</taxon>
        <taxon>Bacillariophycidae</taxon>
        <taxon>Naviculales</taxon>
        <taxon>Naviculaceae</taxon>
        <taxon>Seminavis</taxon>
    </lineage>
</organism>
<accession>A0A9N8DHB5</accession>
<dbReference type="PANTHER" id="PTHR43139">
    <property type="entry name" value="SI:DKEY-122A22.2"/>
    <property type="match status" value="1"/>
</dbReference>
<dbReference type="InterPro" id="IPR052370">
    <property type="entry name" value="Meta-cleavage_hydrolase"/>
</dbReference>
<dbReference type="InterPro" id="IPR029058">
    <property type="entry name" value="AB_hydrolase_fold"/>
</dbReference>
<proteinExistence type="predicted"/>